<dbReference type="GO" id="GO:0006950">
    <property type="term" value="P:response to stress"/>
    <property type="evidence" value="ECO:0007669"/>
    <property type="project" value="TreeGrafter"/>
</dbReference>
<dbReference type="InterPro" id="IPR039422">
    <property type="entry name" value="MarR/SlyA-like"/>
</dbReference>
<feature type="domain" description="HTH marR-type" evidence="4">
    <location>
        <begin position="4"/>
        <end position="139"/>
    </location>
</feature>
<dbReference type="GO" id="GO:0003700">
    <property type="term" value="F:DNA-binding transcription factor activity"/>
    <property type="evidence" value="ECO:0007669"/>
    <property type="project" value="InterPro"/>
</dbReference>
<evidence type="ECO:0000259" key="4">
    <source>
        <dbReference type="PROSITE" id="PS50995"/>
    </source>
</evidence>
<evidence type="ECO:0000256" key="2">
    <source>
        <dbReference type="ARBA" id="ARBA00023125"/>
    </source>
</evidence>
<name>A0A563DTN8_9MICO</name>
<dbReference type="InterPro" id="IPR000835">
    <property type="entry name" value="HTH_MarR-typ"/>
</dbReference>
<dbReference type="Proteomes" id="UP000320244">
    <property type="component" value="Unassembled WGS sequence"/>
</dbReference>
<dbReference type="PROSITE" id="PS50995">
    <property type="entry name" value="HTH_MARR_2"/>
    <property type="match status" value="1"/>
</dbReference>
<dbReference type="PANTHER" id="PTHR33164:SF43">
    <property type="entry name" value="HTH-TYPE TRANSCRIPTIONAL REPRESSOR YETL"/>
    <property type="match status" value="1"/>
</dbReference>
<dbReference type="GO" id="GO:0003677">
    <property type="term" value="F:DNA binding"/>
    <property type="evidence" value="ECO:0007669"/>
    <property type="project" value="UniProtKB-KW"/>
</dbReference>
<evidence type="ECO:0000256" key="3">
    <source>
        <dbReference type="ARBA" id="ARBA00023163"/>
    </source>
</evidence>
<dbReference type="AlphaFoldDB" id="A0A563DTN8"/>
<gene>
    <name evidence="5" type="ORF">FGL98_20985</name>
</gene>
<dbReference type="PRINTS" id="PR00598">
    <property type="entry name" value="HTHMARR"/>
</dbReference>
<keyword evidence="3" id="KW-0804">Transcription</keyword>
<dbReference type="SMART" id="SM00347">
    <property type="entry name" value="HTH_MARR"/>
    <property type="match status" value="1"/>
</dbReference>
<accession>A0A563DTN8</accession>
<dbReference type="OrthoDB" id="9815567at2"/>
<protein>
    <submittedName>
        <fullName evidence="5">MarR family transcriptional regulator</fullName>
    </submittedName>
</protein>
<comment type="caution">
    <text evidence="5">The sequence shown here is derived from an EMBL/GenBank/DDBJ whole genome shotgun (WGS) entry which is preliminary data.</text>
</comment>
<dbReference type="Gene3D" id="1.10.10.10">
    <property type="entry name" value="Winged helix-like DNA-binding domain superfamily/Winged helix DNA-binding domain"/>
    <property type="match status" value="1"/>
</dbReference>
<dbReference type="Pfam" id="PF01047">
    <property type="entry name" value="MarR"/>
    <property type="match status" value="1"/>
</dbReference>
<dbReference type="InterPro" id="IPR036390">
    <property type="entry name" value="WH_DNA-bd_sf"/>
</dbReference>
<keyword evidence="6" id="KW-1185">Reference proteome</keyword>
<evidence type="ECO:0000256" key="1">
    <source>
        <dbReference type="ARBA" id="ARBA00023015"/>
    </source>
</evidence>
<dbReference type="PROSITE" id="PS01117">
    <property type="entry name" value="HTH_MARR_1"/>
    <property type="match status" value="1"/>
</dbReference>
<dbReference type="InterPro" id="IPR036388">
    <property type="entry name" value="WH-like_DNA-bd_sf"/>
</dbReference>
<reference evidence="5 6" key="2">
    <citation type="submission" date="2019-08" db="EMBL/GenBank/DDBJ databases">
        <title>Jejuicoccus antrihumi gen. nov., sp. nov., a new member of the family Dermacoccaceae isolated from a cave.</title>
        <authorList>
            <person name="Schumann P."/>
            <person name="Kim I.S."/>
        </authorList>
    </citation>
    <scope>NUCLEOTIDE SEQUENCE [LARGE SCALE GENOMIC DNA]</scope>
    <source>
        <strain evidence="5 6">C5-26</strain>
    </source>
</reference>
<evidence type="ECO:0000313" key="6">
    <source>
        <dbReference type="Proteomes" id="UP000320244"/>
    </source>
</evidence>
<dbReference type="PANTHER" id="PTHR33164">
    <property type="entry name" value="TRANSCRIPTIONAL REGULATOR, MARR FAMILY"/>
    <property type="match status" value="1"/>
</dbReference>
<evidence type="ECO:0000313" key="5">
    <source>
        <dbReference type="EMBL" id="TWP33549.1"/>
    </source>
</evidence>
<keyword evidence="2" id="KW-0238">DNA-binding</keyword>
<dbReference type="SUPFAM" id="SSF46785">
    <property type="entry name" value="Winged helix' DNA-binding domain"/>
    <property type="match status" value="1"/>
</dbReference>
<dbReference type="InterPro" id="IPR023187">
    <property type="entry name" value="Tscrpt_reg_MarR-type_CS"/>
</dbReference>
<dbReference type="EMBL" id="VCQV01000040">
    <property type="protein sequence ID" value="TWP33549.1"/>
    <property type="molecule type" value="Genomic_DNA"/>
</dbReference>
<keyword evidence="1" id="KW-0805">Transcription regulation</keyword>
<proteinExistence type="predicted"/>
<organism evidence="5 6">
    <name type="scientific">Leekyejoonella antrihumi</name>
    <dbReference type="NCBI Taxonomy" id="1660198"/>
    <lineage>
        <taxon>Bacteria</taxon>
        <taxon>Bacillati</taxon>
        <taxon>Actinomycetota</taxon>
        <taxon>Actinomycetes</taxon>
        <taxon>Micrococcales</taxon>
        <taxon>Dermacoccaceae</taxon>
        <taxon>Leekyejoonella</taxon>
    </lineage>
</organism>
<sequence length="142" mass="15494">MDDDASLTQLTIHAARTLRRLSSVALEPFGLSPHQARALGVIARHCTEGRLRLSDLAEHLRIAPRSATEVVDALEQRGLVARAPNPDDRRAIVLRLTDEGSALRAQIEQGRAEQSDQFFAKLSADERADLAVLLRKALGDGP</sequence>
<reference evidence="5 6" key="1">
    <citation type="submission" date="2019-05" db="EMBL/GenBank/DDBJ databases">
        <authorList>
            <person name="Lee S.D."/>
        </authorList>
    </citation>
    <scope>NUCLEOTIDE SEQUENCE [LARGE SCALE GENOMIC DNA]</scope>
    <source>
        <strain evidence="5 6">C5-26</strain>
    </source>
</reference>